<evidence type="ECO:0008006" key="4">
    <source>
        <dbReference type="Google" id="ProtNLM"/>
    </source>
</evidence>
<gene>
    <name evidence="2" type="ORF">J40TS1_44640</name>
</gene>
<dbReference type="AlphaFoldDB" id="A0A919YTC2"/>
<evidence type="ECO:0000256" key="1">
    <source>
        <dbReference type="ARBA" id="ARBA00023115"/>
    </source>
</evidence>
<dbReference type="Proteomes" id="UP000683139">
    <property type="component" value="Unassembled WGS sequence"/>
</dbReference>
<keyword evidence="3" id="KW-1185">Reference proteome</keyword>
<organism evidence="2 3">
    <name type="scientific">Paenibacillus montaniterrae</name>
    <dbReference type="NCBI Taxonomy" id="429341"/>
    <lineage>
        <taxon>Bacteria</taxon>
        <taxon>Bacillati</taxon>
        <taxon>Bacillota</taxon>
        <taxon>Bacilli</taxon>
        <taxon>Bacillales</taxon>
        <taxon>Paenibacillaceae</taxon>
        <taxon>Paenibacillus</taxon>
    </lineage>
</organism>
<proteinExistence type="predicted"/>
<protein>
    <recommendedName>
        <fullName evidence="4">Spermidine synthase</fullName>
    </recommendedName>
</protein>
<comment type="caution">
    <text evidence="2">The sequence shown here is derived from an EMBL/GenBank/DDBJ whole genome shotgun (WGS) entry which is preliminary data.</text>
</comment>
<dbReference type="Gene3D" id="3.40.50.150">
    <property type="entry name" value="Vaccinia Virus protein VP39"/>
    <property type="match status" value="1"/>
</dbReference>
<sequence length="247" mass="28060">MNLLASHGTGEEQILVYETNTLFDEKGSFRVLQFADEAVQGAIDLRQPERILFEYPRALIHLIEHNRNHKHESSDLFIIGHGVGTISSYFSKQSCVTAEINETVVQLSREYFGWNGNHMLIGDGRLLLEQEQRQYDYIVLDAFTSKGIPQHLSTVQFFELASSKLKQNGALLINVTSKGKQDVRSNAVYSTLQSAFPHTYAFTLQSAKERDIRNSILIGSNVIMRYRLRSMAGFVPYIPEAGYVMYD</sequence>
<keyword evidence="1" id="KW-0620">Polyamine biosynthesis</keyword>
<accession>A0A919YTC2</accession>
<reference evidence="2" key="1">
    <citation type="submission" date="2021-03" db="EMBL/GenBank/DDBJ databases">
        <title>Antimicrobial resistance genes in bacteria isolated from Japanese honey, and their potential for conferring macrolide and lincosamide resistance in the American foulbrood pathogen Paenibacillus larvae.</title>
        <authorList>
            <person name="Okamoto M."/>
            <person name="Kumagai M."/>
            <person name="Kanamori H."/>
            <person name="Takamatsu D."/>
        </authorList>
    </citation>
    <scope>NUCLEOTIDE SEQUENCE</scope>
    <source>
        <strain evidence="2">J40TS1</strain>
    </source>
</reference>
<dbReference type="NCBIfam" id="NF037959">
    <property type="entry name" value="MFS_SpdSyn"/>
    <property type="match status" value="1"/>
</dbReference>
<dbReference type="CDD" id="cd02440">
    <property type="entry name" value="AdoMet_MTases"/>
    <property type="match status" value="1"/>
</dbReference>
<dbReference type="PANTHER" id="PTHR43317">
    <property type="entry name" value="THERMOSPERMINE SYNTHASE ACAULIS5"/>
    <property type="match status" value="1"/>
</dbReference>
<dbReference type="InterPro" id="IPR029063">
    <property type="entry name" value="SAM-dependent_MTases_sf"/>
</dbReference>
<dbReference type="PANTHER" id="PTHR43317:SF1">
    <property type="entry name" value="THERMOSPERMINE SYNTHASE ACAULIS5"/>
    <property type="match status" value="1"/>
</dbReference>
<dbReference type="GO" id="GO:0006596">
    <property type="term" value="P:polyamine biosynthetic process"/>
    <property type="evidence" value="ECO:0007669"/>
    <property type="project" value="UniProtKB-KW"/>
</dbReference>
<dbReference type="EMBL" id="BOSE01000010">
    <property type="protein sequence ID" value="GIP18822.1"/>
    <property type="molecule type" value="Genomic_DNA"/>
</dbReference>
<name>A0A919YTC2_9BACL</name>
<evidence type="ECO:0000313" key="3">
    <source>
        <dbReference type="Proteomes" id="UP000683139"/>
    </source>
</evidence>
<dbReference type="Pfam" id="PF01564">
    <property type="entry name" value="Spermine_synth"/>
    <property type="match status" value="1"/>
</dbReference>
<dbReference type="RefSeq" id="WP_213519471.1">
    <property type="nucleotide sequence ID" value="NZ_BOSE01000010.1"/>
</dbReference>
<dbReference type="SUPFAM" id="SSF53335">
    <property type="entry name" value="S-adenosyl-L-methionine-dependent methyltransferases"/>
    <property type="match status" value="1"/>
</dbReference>
<evidence type="ECO:0000313" key="2">
    <source>
        <dbReference type="EMBL" id="GIP18822.1"/>
    </source>
</evidence>